<dbReference type="InterPro" id="IPR002611">
    <property type="entry name" value="IstB_ATP-bd"/>
</dbReference>
<feature type="domain" description="AAA+ ATPase" evidence="4">
    <location>
        <begin position="92"/>
        <end position="223"/>
    </location>
</feature>
<dbReference type="SUPFAM" id="SSF52540">
    <property type="entry name" value="P-loop containing nucleoside triphosphate hydrolases"/>
    <property type="match status" value="1"/>
</dbReference>
<comment type="similarity">
    <text evidence="1">Belongs to the IS21/IS1162 putative ATP-binding protein family.</text>
</comment>
<reference evidence="5 6" key="1">
    <citation type="submission" date="2019-03" db="EMBL/GenBank/DDBJ databases">
        <title>Genomic Encyclopedia of Type Strains, Phase IV (KMG-IV): sequencing the most valuable type-strain genomes for metagenomic binning, comparative biology and taxonomic classification.</title>
        <authorList>
            <person name="Goeker M."/>
        </authorList>
    </citation>
    <scope>NUCLEOTIDE SEQUENCE [LARGE SCALE GENOMIC DNA]</scope>
    <source>
        <strain evidence="5 6">DSM 26752</strain>
    </source>
</reference>
<keyword evidence="6" id="KW-1185">Reference proteome</keyword>
<name>A0A4V2UTJ7_9FIRM</name>
<keyword evidence="2" id="KW-0547">Nucleotide-binding</keyword>
<dbReference type="InterPro" id="IPR027417">
    <property type="entry name" value="P-loop_NTPase"/>
</dbReference>
<dbReference type="GO" id="GO:0006260">
    <property type="term" value="P:DNA replication"/>
    <property type="evidence" value="ECO:0007669"/>
    <property type="project" value="TreeGrafter"/>
</dbReference>
<organism evidence="5 6">
    <name type="scientific">Keratinibaculum paraultunense</name>
    <dbReference type="NCBI Taxonomy" id="1278232"/>
    <lineage>
        <taxon>Bacteria</taxon>
        <taxon>Bacillati</taxon>
        <taxon>Bacillota</taxon>
        <taxon>Tissierellia</taxon>
        <taxon>Tissierellales</taxon>
        <taxon>Tepidimicrobiaceae</taxon>
        <taxon>Keratinibaculum</taxon>
    </lineage>
</organism>
<dbReference type="Proteomes" id="UP000294567">
    <property type="component" value="Unassembled WGS sequence"/>
</dbReference>
<sequence length="238" mass="27742">MREEISKYQKKLRLSSSLMEIYPNIEAESHEEFLLKLLKELNEDREEKRRIRNLKNAGFQVLKSLEGYDYSQIRFPNSLRVQELESLSFVDKKENLILYGSVGTGKTHLSVALGVKLINEGKKAVFYRVHDLINQLESDDQKKKSSIYKKINQADLLILDEWGYLPLHQEGARLLFDIVSICYETKSIIITTNIEFGKWKGFLFDEKLTAAIVDRLIHHSHMLIFTGKSYRMANSLIR</sequence>
<dbReference type="OrthoDB" id="9776217at2"/>
<dbReference type="Gene3D" id="3.40.50.300">
    <property type="entry name" value="P-loop containing nucleotide triphosphate hydrolases"/>
    <property type="match status" value="1"/>
</dbReference>
<keyword evidence="3" id="KW-0067">ATP-binding</keyword>
<evidence type="ECO:0000256" key="3">
    <source>
        <dbReference type="ARBA" id="ARBA00022840"/>
    </source>
</evidence>
<evidence type="ECO:0000256" key="2">
    <source>
        <dbReference type="ARBA" id="ARBA00022741"/>
    </source>
</evidence>
<dbReference type="EMBL" id="SMAE01000015">
    <property type="protein sequence ID" value="TCS86384.1"/>
    <property type="molecule type" value="Genomic_DNA"/>
</dbReference>
<evidence type="ECO:0000259" key="4">
    <source>
        <dbReference type="SMART" id="SM00382"/>
    </source>
</evidence>
<dbReference type="AlphaFoldDB" id="A0A4V2UTJ7"/>
<evidence type="ECO:0000256" key="1">
    <source>
        <dbReference type="ARBA" id="ARBA00008059"/>
    </source>
</evidence>
<dbReference type="Pfam" id="PF01695">
    <property type="entry name" value="IstB_IS21"/>
    <property type="match status" value="1"/>
</dbReference>
<dbReference type="InterPro" id="IPR003593">
    <property type="entry name" value="AAA+_ATPase"/>
</dbReference>
<dbReference type="CDD" id="cd00009">
    <property type="entry name" value="AAA"/>
    <property type="match status" value="1"/>
</dbReference>
<comment type="caution">
    <text evidence="5">The sequence shown here is derived from an EMBL/GenBank/DDBJ whole genome shotgun (WGS) entry which is preliminary data.</text>
</comment>
<dbReference type="PANTHER" id="PTHR30050">
    <property type="entry name" value="CHROMOSOMAL REPLICATION INITIATOR PROTEIN DNAA"/>
    <property type="match status" value="1"/>
</dbReference>
<dbReference type="InterPro" id="IPR028350">
    <property type="entry name" value="DNAC/IstB-like"/>
</dbReference>
<dbReference type="NCBIfam" id="NF038214">
    <property type="entry name" value="IS21_help_AAA"/>
    <property type="match status" value="1"/>
</dbReference>
<protein>
    <submittedName>
        <fullName evidence="5">DNA replication protein DnaC</fullName>
    </submittedName>
</protein>
<proteinExistence type="inferred from homology"/>
<evidence type="ECO:0000313" key="6">
    <source>
        <dbReference type="Proteomes" id="UP000294567"/>
    </source>
</evidence>
<dbReference type="InterPro" id="IPR047661">
    <property type="entry name" value="IstB"/>
</dbReference>
<accession>A0A4V2UTJ7</accession>
<dbReference type="GO" id="GO:0005524">
    <property type="term" value="F:ATP binding"/>
    <property type="evidence" value="ECO:0007669"/>
    <property type="project" value="UniProtKB-KW"/>
</dbReference>
<dbReference type="SMART" id="SM00382">
    <property type="entry name" value="AAA"/>
    <property type="match status" value="1"/>
</dbReference>
<dbReference type="RefSeq" id="WP_132029503.1">
    <property type="nucleotide sequence ID" value="NZ_CP068564.1"/>
</dbReference>
<evidence type="ECO:0000313" key="5">
    <source>
        <dbReference type="EMBL" id="TCS86384.1"/>
    </source>
</evidence>
<dbReference type="PIRSF" id="PIRSF003073">
    <property type="entry name" value="DNAC_TnpB_IstB"/>
    <property type="match status" value="1"/>
</dbReference>
<gene>
    <name evidence="5" type="ORF">EDD65_1155</name>
</gene>
<dbReference type="PANTHER" id="PTHR30050:SF4">
    <property type="entry name" value="ATP-BINDING PROTEIN RV3427C IN INSERTION SEQUENCE-RELATED"/>
    <property type="match status" value="1"/>
</dbReference>